<dbReference type="Pfam" id="PF00672">
    <property type="entry name" value="HAMP"/>
    <property type="match status" value="1"/>
</dbReference>
<dbReference type="Gene3D" id="1.10.287.950">
    <property type="entry name" value="Methyl-accepting chemotaxis protein"/>
    <property type="match status" value="1"/>
</dbReference>
<comment type="similarity">
    <text evidence="4">Belongs to the methyl-accepting chemotaxis (MCP) protein family.</text>
</comment>
<gene>
    <name evidence="8" type="ORF">SAMN05660642_01390</name>
</gene>
<dbReference type="GO" id="GO:0007165">
    <property type="term" value="P:signal transduction"/>
    <property type="evidence" value="ECO:0007669"/>
    <property type="project" value="UniProtKB-KW"/>
</dbReference>
<evidence type="ECO:0000256" key="4">
    <source>
        <dbReference type="ARBA" id="ARBA00029447"/>
    </source>
</evidence>
<proteinExistence type="inferred from homology"/>
<evidence type="ECO:0000313" key="9">
    <source>
        <dbReference type="Proteomes" id="UP000198680"/>
    </source>
</evidence>
<evidence type="ECO:0000256" key="3">
    <source>
        <dbReference type="ARBA" id="ARBA00023224"/>
    </source>
</evidence>
<dbReference type="STRING" id="1137991.SAMN05660642_01390"/>
<reference evidence="9" key="1">
    <citation type="submission" date="2016-10" db="EMBL/GenBank/DDBJ databases">
        <authorList>
            <person name="Varghese N."/>
            <person name="Submissions S."/>
        </authorList>
    </citation>
    <scope>NUCLEOTIDE SEQUENCE [LARGE SCALE GENOMIC DNA]</scope>
    <source>
        <strain evidence="9">DSM 45419</strain>
    </source>
</reference>
<dbReference type="SMART" id="SM00283">
    <property type="entry name" value="MA"/>
    <property type="match status" value="1"/>
</dbReference>
<dbReference type="GO" id="GO:0016020">
    <property type="term" value="C:membrane"/>
    <property type="evidence" value="ECO:0007669"/>
    <property type="project" value="InterPro"/>
</dbReference>
<keyword evidence="2" id="KW-1133">Transmembrane helix</keyword>
<dbReference type="EMBL" id="FNHE01000003">
    <property type="protein sequence ID" value="SDM02925.1"/>
    <property type="molecule type" value="Genomic_DNA"/>
</dbReference>
<evidence type="ECO:0000313" key="8">
    <source>
        <dbReference type="EMBL" id="SDM02925.1"/>
    </source>
</evidence>
<evidence type="ECO:0000256" key="2">
    <source>
        <dbReference type="ARBA" id="ARBA00022989"/>
    </source>
</evidence>
<keyword evidence="9" id="KW-1185">Reference proteome</keyword>
<name>A0A1G9PXW1_9ACTN</name>
<dbReference type="OrthoDB" id="1115140at2"/>
<feature type="domain" description="HAMP" evidence="7">
    <location>
        <begin position="225"/>
        <end position="277"/>
    </location>
</feature>
<keyword evidence="1" id="KW-0812">Transmembrane</keyword>
<evidence type="ECO:0000256" key="5">
    <source>
        <dbReference type="PROSITE-ProRule" id="PRU00284"/>
    </source>
</evidence>
<accession>A0A1G9PXW1</accession>
<protein>
    <submittedName>
        <fullName evidence="8">Methyl-accepting chemotaxis protein</fullName>
    </submittedName>
</protein>
<keyword evidence="3 5" id="KW-0807">Transducer</keyword>
<dbReference type="Pfam" id="PF00015">
    <property type="entry name" value="MCPsignal"/>
    <property type="match status" value="1"/>
</dbReference>
<dbReference type="PROSITE" id="PS50111">
    <property type="entry name" value="CHEMOTAXIS_TRANSDUC_2"/>
    <property type="match status" value="1"/>
</dbReference>
<feature type="domain" description="Methyl-accepting transducer" evidence="6">
    <location>
        <begin position="296"/>
        <end position="528"/>
    </location>
</feature>
<dbReference type="PROSITE" id="PS50885">
    <property type="entry name" value="HAMP"/>
    <property type="match status" value="1"/>
</dbReference>
<dbReference type="InterPro" id="IPR004089">
    <property type="entry name" value="MCPsignal_dom"/>
</dbReference>
<dbReference type="SUPFAM" id="SSF58104">
    <property type="entry name" value="Methyl-accepting chemotaxis protein (MCP) signaling domain"/>
    <property type="match status" value="1"/>
</dbReference>
<evidence type="ECO:0000259" key="6">
    <source>
        <dbReference type="PROSITE" id="PS50111"/>
    </source>
</evidence>
<organism evidence="8 9">
    <name type="scientific">Geodermatophilus siccatus</name>
    <dbReference type="NCBI Taxonomy" id="1137991"/>
    <lineage>
        <taxon>Bacteria</taxon>
        <taxon>Bacillati</taxon>
        <taxon>Actinomycetota</taxon>
        <taxon>Actinomycetes</taxon>
        <taxon>Geodermatophilales</taxon>
        <taxon>Geodermatophilaceae</taxon>
        <taxon>Geodermatophilus</taxon>
    </lineage>
</organism>
<dbReference type="SMART" id="SM00304">
    <property type="entry name" value="HAMP"/>
    <property type="match status" value="1"/>
</dbReference>
<dbReference type="RefSeq" id="WP_091215591.1">
    <property type="nucleotide sequence ID" value="NZ_FNHE01000003.1"/>
</dbReference>
<dbReference type="PANTHER" id="PTHR32089:SF112">
    <property type="entry name" value="LYSOZYME-LIKE PROTEIN-RELATED"/>
    <property type="match status" value="1"/>
</dbReference>
<dbReference type="AlphaFoldDB" id="A0A1G9PXW1"/>
<sequence>MSLLGRLRTGPRLFAAFLTVFALSALATVVGLVGLSKQHAAAVEADHLRVLVEEMDKSTYYTSDIGAYEMGVGMDAYYLGPVQAIAPDAPNRAGLLASVSAAEEFLASVHTEWMTPAERADFEVLQEKWRGYLATADQQAAILSSGAPDAARQVSAWLNDGENGQFAAYLELTDISTKMVTEVQERAARTAADAASSAQAYRTATLVTLGLALLAALALARAVQLSVTRPLQRCVEALRALGRKDLSTRLDLRSRDEMGDMARALDEATGGMRTAVADIDDGVRTLTTASTGLSEVAVRLSSSAAQVADRAQGSAAAATEVTSHVQSTASGAEEMSASIQEIAVNAQQAAQVAASAVETARAASVTVTKLGGSSTEIGNVLKVIASIAEQTNLLALNATIEAARAGEAGKGFAVVANEVKELAQETARATEDIARRVEAIQADTGQATEAITSISSVIDRINDYQSAIAAAVEEQTATTQEMSRSVAEVAGGAATISTTVGGLASAADAAQGEAASTQQASDELASLARQLRALVGQFTV</sequence>
<keyword evidence="2" id="KW-0472">Membrane</keyword>
<evidence type="ECO:0000256" key="1">
    <source>
        <dbReference type="ARBA" id="ARBA00022692"/>
    </source>
</evidence>
<dbReference type="Proteomes" id="UP000198680">
    <property type="component" value="Unassembled WGS sequence"/>
</dbReference>
<dbReference type="CDD" id="cd06225">
    <property type="entry name" value="HAMP"/>
    <property type="match status" value="1"/>
</dbReference>
<evidence type="ECO:0000259" key="7">
    <source>
        <dbReference type="PROSITE" id="PS50885"/>
    </source>
</evidence>
<dbReference type="InterPro" id="IPR003660">
    <property type="entry name" value="HAMP_dom"/>
</dbReference>
<dbReference type="PANTHER" id="PTHR32089">
    <property type="entry name" value="METHYL-ACCEPTING CHEMOTAXIS PROTEIN MCPB"/>
    <property type="match status" value="1"/>
</dbReference>